<dbReference type="Proteomes" id="UP000032233">
    <property type="component" value="Unassembled WGS sequence"/>
</dbReference>
<keyword evidence="3" id="KW-1185">Reference proteome</keyword>
<organism evidence="2 3">
    <name type="scientific">Dethiosulfatarculus sandiegensis</name>
    <dbReference type="NCBI Taxonomy" id="1429043"/>
    <lineage>
        <taxon>Bacteria</taxon>
        <taxon>Pseudomonadati</taxon>
        <taxon>Thermodesulfobacteriota</taxon>
        <taxon>Desulfarculia</taxon>
        <taxon>Desulfarculales</taxon>
        <taxon>Desulfarculaceae</taxon>
        <taxon>Dethiosulfatarculus</taxon>
    </lineage>
</organism>
<feature type="chain" id="PRO_5002260090" evidence="1">
    <location>
        <begin position="29"/>
        <end position="58"/>
    </location>
</feature>
<dbReference type="EMBL" id="AZAC01000002">
    <property type="protein sequence ID" value="KIX15728.1"/>
    <property type="molecule type" value="Genomic_DNA"/>
</dbReference>
<evidence type="ECO:0000313" key="2">
    <source>
        <dbReference type="EMBL" id="KIX15728.1"/>
    </source>
</evidence>
<dbReference type="InParanoid" id="A0A0D2HZM0"/>
<evidence type="ECO:0000256" key="1">
    <source>
        <dbReference type="SAM" id="SignalP"/>
    </source>
</evidence>
<sequence>MFNRLGLFLILLITFMANCPINPSLSQAADFLGEGAQGGGNNITIKVGDTVGSCVVGS</sequence>
<reference evidence="2 3" key="1">
    <citation type="submission" date="2013-11" db="EMBL/GenBank/DDBJ databases">
        <title>Metagenomic analysis of a methanogenic consortium involved in long chain n-alkane degradation.</title>
        <authorList>
            <person name="Davidova I.A."/>
            <person name="Callaghan A.V."/>
            <person name="Wawrik B."/>
            <person name="Pruitt S."/>
            <person name="Marks C."/>
            <person name="Duncan K.E."/>
            <person name="Suflita J.M."/>
        </authorList>
    </citation>
    <scope>NUCLEOTIDE SEQUENCE [LARGE SCALE GENOMIC DNA]</scope>
    <source>
        <strain evidence="2 3">SPR</strain>
    </source>
</reference>
<comment type="caution">
    <text evidence="2">The sequence shown here is derived from an EMBL/GenBank/DDBJ whole genome shotgun (WGS) entry which is preliminary data.</text>
</comment>
<evidence type="ECO:0000313" key="3">
    <source>
        <dbReference type="Proteomes" id="UP000032233"/>
    </source>
</evidence>
<dbReference type="RefSeq" id="WP_156360582.1">
    <property type="nucleotide sequence ID" value="NZ_AZAC01000002.1"/>
</dbReference>
<feature type="signal peptide" evidence="1">
    <location>
        <begin position="1"/>
        <end position="28"/>
    </location>
</feature>
<dbReference type="AlphaFoldDB" id="A0A0D2HZM0"/>
<accession>A0A0D2HZM0</accession>
<dbReference type="STRING" id="1429043.X474_02780"/>
<keyword evidence="1" id="KW-0732">Signal</keyword>
<name>A0A0D2HZM0_9BACT</name>
<gene>
    <name evidence="2" type="ORF">X474_02780</name>
</gene>
<proteinExistence type="predicted"/>
<protein>
    <submittedName>
        <fullName evidence="2">Uncharacterized protein</fullName>
    </submittedName>
</protein>